<protein>
    <submittedName>
        <fullName evidence="2">RsiV family protein</fullName>
    </submittedName>
</protein>
<name>A0ABU3WI18_9GAMM</name>
<evidence type="ECO:0000313" key="2">
    <source>
        <dbReference type="EMBL" id="MDV2470058.1"/>
    </source>
</evidence>
<proteinExistence type="predicted"/>
<dbReference type="PROSITE" id="PS51257">
    <property type="entry name" value="PROKAR_LIPOPROTEIN"/>
    <property type="match status" value="1"/>
</dbReference>
<dbReference type="RefSeq" id="WP_317084897.1">
    <property type="nucleotide sequence ID" value="NZ_JASVDY010000005.1"/>
</dbReference>
<keyword evidence="3" id="KW-1185">Reference proteome</keyword>
<dbReference type="Pfam" id="PF11738">
    <property type="entry name" value="DUF3298"/>
    <property type="match status" value="1"/>
</dbReference>
<reference evidence="2 3" key="1">
    <citation type="submission" date="2023-06" db="EMBL/GenBank/DDBJ databases">
        <title>Genomic Analysis of Acinetobacter Strains Recovered from South Australian Aquatic Samples provides Insights into the Circulation of Antibiotic Resistance determinants in the Environment.</title>
        <authorList>
            <person name="Tobin L."/>
            <person name="Jarocki V.M."/>
            <person name="Kenyon J."/>
            <person name="Drigo B."/>
            <person name="Donner E."/>
            <person name="Djordjevic S.P."/>
            <person name="Hamidian M."/>
        </authorList>
    </citation>
    <scope>NUCLEOTIDE SEQUENCE [LARGE SCALE GENOMIC DNA]</scope>
    <source>
        <strain evidence="2 3">SAAc652</strain>
    </source>
</reference>
<comment type="caution">
    <text evidence="2">The sequence shown here is derived from an EMBL/GenBank/DDBJ whole genome shotgun (WGS) entry which is preliminary data.</text>
</comment>
<dbReference type="Gene3D" id="3.30.565.40">
    <property type="entry name" value="Fervidobacterium nodosum Rt17-B1 like"/>
    <property type="match status" value="1"/>
</dbReference>
<feature type="domain" description="DUF3298" evidence="1">
    <location>
        <begin position="171"/>
        <end position="239"/>
    </location>
</feature>
<dbReference type="Gene3D" id="3.90.640.20">
    <property type="entry name" value="Heat-shock cognate protein, ATPase"/>
    <property type="match status" value="1"/>
</dbReference>
<sequence length="260" mass="29412">MTQKKYKKWMVAVPVVASVMIFSGCQEKPAVEQKAAVEATGVPLIQSKIIPVKLAKSEICDNQGCTRYDLQTVETNVSWINDYFMDRLKKADPVVFNQDAAVQNPAEEKDKTDEQGLSSSSADIRYIGQHYNIATFALSTYNYSAGAAHGMYHVEYVNFDLISQQRLALQDILVKGAEQKIRDAIYESNTMWLSEHNIEKSKLQLSDNYYYGVNGLVFVYPLYELASYAEGMSELTLPYHMVKKLIKPEYLPELPQYAAS</sequence>
<dbReference type="InterPro" id="IPR037126">
    <property type="entry name" value="PdaC/RsiV-like_sf"/>
</dbReference>
<evidence type="ECO:0000259" key="1">
    <source>
        <dbReference type="Pfam" id="PF11738"/>
    </source>
</evidence>
<dbReference type="InterPro" id="IPR021729">
    <property type="entry name" value="DUF3298"/>
</dbReference>
<dbReference type="EMBL" id="JASVDY010000005">
    <property type="protein sequence ID" value="MDV2470058.1"/>
    <property type="molecule type" value="Genomic_DNA"/>
</dbReference>
<gene>
    <name evidence="2" type="ORF">QR674_13815</name>
</gene>
<evidence type="ECO:0000313" key="3">
    <source>
        <dbReference type="Proteomes" id="UP001278188"/>
    </source>
</evidence>
<dbReference type="Proteomes" id="UP001278188">
    <property type="component" value="Unassembled WGS sequence"/>
</dbReference>
<accession>A0ABU3WI18</accession>
<organism evidence="2 3">
    <name type="scientific">Acinetobacter chinensis</name>
    <dbReference type="NCBI Taxonomy" id="2004650"/>
    <lineage>
        <taxon>Bacteria</taxon>
        <taxon>Pseudomonadati</taxon>
        <taxon>Pseudomonadota</taxon>
        <taxon>Gammaproteobacteria</taxon>
        <taxon>Moraxellales</taxon>
        <taxon>Moraxellaceae</taxon>
        <taxon>Acinetobacter</taxon>
    </lineage>
</organism>